<name>A0ABV7X8G8_9SPHN</name>
<organism evidence="2 3">
    <name type="scientific">Sphingoaurantiacus capsulatus</name>
    <dbReference type="NCBI Taxonomy" id="1771310"/>
    <lineage>
        <taxon>Bacteria</taxon>
        <taxon>Pseudomonadati</taxon>
        <taxon>Pseudomonadota</taxon>
        <taxon>Alphaproteobacteria</taxon>
        <taxon>Sphingomonadales</taxon>
        <taxon>Sphingosinicellaceae</taxon>
        <taxon>Sphingoaurantiacus</taxon>
    </lineage>
</organism>
<dbReference type="GO" id="GO:0008168">
    <property type="term" value="F:methyltransferase activity"/>
    <property type="evidence" value="ECO:0007669"/>
    <property type="project" value="UniProtKB-KW"/>
</dbReference>
<feature type="domain" description="Methyltransferase type 11" evidence="1">
    <location>
        <begin position="104"/>
        <end position="201"/>
    </location>
</feature>
<proteinExistence type="predicted"/>
<dbReference type="InterPro" id="IPR013216">
    <property type="entry name" value="Methyltransf_11"/>
</dbReference>
<keyword evidence="2" id="KW-0489">Methyltransferase</keyword>
<reference evidence="3" key="1">
    <citation type="journal article" date="2019" name="Int. J. Syst. Evol. Microbiol.">
        <title>The Global Catalogue of Microorganisms (GCM) 10K type strain sequencing project: providing services to taxonomists for standard genome sequencing and annotation.</title>
        <authorList>
            <consortium name="The Broad Institute Genomics Platform"/>
            <consortium name="The Broad Institute Genome Sequencing Center for Infectious Disease"/>
            <person name="Wu L."/>
            <person name="Ma J."/>
        </authorList>
    </citation>
    <scope>NUCLEOTIDE SEQUENCE [LARGE SCALE GENOMIC DNA]</scope>
    <source>
        <strain evidence="3">KCTC 42644</strain>
    </source>
</reference>
<dbReference type="EC" id="2.1.1.-" evidence="2"/>
<protein>
    <submittedName>
        <fullName evidence="2">Class I SAM-dependent methyltransferase</fullName>
        <ecNumber evidence="2">2.1.1.-</ecNumber>
    </submittedName>
</protein>
<dbReference type="SUPFAM" id="SSF53335">
    <property type="entry name" value="S-adenosyl-L-methionine-dependent methyltransferases"/>
    <property type="match status" value="1"/>
</dbReference>
<dbReference type="Pfam" id="PF08241">
    <property type="entry name" value="Methyltransf_11"/>
    <property type="match status" value="1"/>
</dbReference>
<dbReference type="CDD" id="cd02440">
    <property type="entry name" value="AdoMet_MTases"/>
    <property type="match status" value="1"/>
</dbReference>
<dbReference type="EMBL" id="JBHRXV010000004">
    <property type="protein sequence ID" value="MFC3712429.1"/>
    <property type="molecule type" value="Genomic_DNA"/>
</dbReference>
<gene>
    <name evidence="2" type="ORF">ACFOMD_07605</name>
</gene>
<dbReference type="Proteomes" id="UP001595615">
    <property type="component" value="Unassembled WGS sequence"/>
</dbReference>
<dbReference type="RefSeq" id="WP_380859277.1">
    <property type="nucleotide sequence ID" value="NZ_JBHRXV010000004.1"/>
</dbReference>
<evidence type="ECO:0000313" key="2">
    <source>
        <dbReference type="EMBL" id="MFC3712429.1"/>
    </source>
</evidence>
<keyword evidence="2" id="KW-0808">Transferase</keyword>
<dbReference type="GO" id="GO:0032259">
    <property type="term" value="P:methylation"/>
    <property type="evidence" value="ECO:0007669"/>
    <property type="project" value="UniProtKB-KW"/>
</dbReference>
<evidence type="ECO:0000313" key="3">
    <source>
        <dbReference type="Proteomes" id="UP001595615"/>
    </source>
</evidence>
<accession>A0ABV7X8G8</accession>
<dbReference type="PANTHER" id="PTHR43861:SF1">
    <property type="entry name" value="TRANS-ACONITATE 2-METHYLTRANSFERASE"/>
    <property type="match status" value="1"/>
</dbReference>
<sequence>MSSTPFSRSEPGWLGDLFGALPEGGQADLGGRAFVRRNDILRELSLASDQQEQTKSTFGFKWEKRDTFESEASLRRMKEWLIERYGDVPNAGWWKDHGDKPLVVDAGCGAGMSGLELFAPAVPRIRYLGVDISTAVDVARDRFEKAGLDAGFMQADITDLPLPEGSVDVIFSEGVLHHTDSTERALKSLARRLKVGGRFLFYVYKTKGPIREFTDDYIRDKLEPIAPEQAWELMMPLTKLGQALGELNIELTVPEEISLLEIPAGKINLQRLFYWHVFKAFYREDLTLDEMNHINFDWYAPRNAARQTPEQVRQWCREAGLEIEREVVEDAGITIQARRTA</sequence>
<dbReference type="Gene3D" id="3.40.50.150">
    <property type="entry name" value="Vaccinia Virus protein VP39"/>
    <property type="match status" value="1"/>
</dbReference>
<dbReference type="PANTHER" id="PTHR43861">
    <property type="entry name" value="TRANS-ACONITATE 2-METHYLTRANSFERASE-RELATED"/>
    <property type="match status" value="1"/>
</dbReference>
<comment type="caution">
    <text evidence="2">The sequence shown here is derived from an EMBL/GenBank/DDBJ whole genome shotgun (WGS) entry which is preliminary data.</text>
</comment>
<dbReference type="InterPro" id="IPR029063">
    <property type="entry name" value="SAM-dependent_MTases_sf"/>
</dbReference>
<keyword evidence="3" id="KW-1185">Reference proteome</keyword>
<evidence type="ECO:0000259" key="1">
    <source>
        <dbReference type="Pfam" id="PF08241"/>
    </source>
</evidence>